<dbReference type="Gene3D" id="3.40.50.720">
    <property type="entry name" value="NAD(P)-binding Rossmann-like Domain"/>
    <property type="match status" value="1"/>
</dbReference>
<reference evidence="1 2" key="1">
    <citation type="submission" date="2020-08" db="EMBL/GenBank/DDBJ databases">
        <title>Sequencing the genomes of 1000 actinobacteria strains.</title>
        <authorList>
            <person name="Klenk H.-P."/>
        </authorList>
    </citation>
    <scope>NUCLEOTIDE SEQUENCE [LARGE SCALE GENOMIC DNA]</scope>
    <source>
        <strain evidence="1 2">DSM 44320</strain>
    </source>
</reference>
<sequence length="300" mass="31922">MQKLHVITGAAATASRTAMLLAEDGERVRLVSRKGAGPEHPLIERVAADATDTAELTRLLDGADTLINCAAPAYHLWPSHFPALAGSLLEAVKRTGVSYVMLGNLYGYGLVDGPITPDLPLLAKGPKGRVRAAMWEEAVSSGARVTEVRAAQFYGKGVVSEFGLLVQPQVLSGALALVPSELDVPHSFSAIGDVARTLVAATRDERVWGRAWHVPVSTLSVRALATRLADVAGAPAPRLEPMTDRELALLAFTDPFWAELREVLHTPGLPYVVDYSETEEVLGVKPSPVDEVLAEAVQAA</sequence>
<gene>
    <name evidence="1" type="ORF">FHR33_004009</name>
</gene>
<evidence type="ECO:0000313" key="2">
    <source>
        <dbReference type="Proteomes" id="UP000579945"/>
    </source>
</evidence>
<keyword evidence="2" id="KW-1185">Reference proteome</keyword>
<dbReference type="GeneID" id="95390403"/>
<dbReference type="AlphaFoldDB" id="A0A7W5VAJ8"/>
<comment type="caution">
    <text evidence="1">The sequence shown here is derived from an EMBL/GenBank/DDBJ whole genome shotgun (WGS) entry which is preliminary data.</text>
</comment>
<protein>
    <submittedName>
        <fullName evidence="1">Nucleoside-diphosphate-sugar epimerase</fullName>
    </submittedName>
</protein>
<dbReference type="Proteomes" id="UP000579945">
    <property type="component" value="Unassembled WGS sequence"/>
</dbReference>
<dbReference type="SUPFAM" id="SSF51735">
    <property type="entry name" value="NAD(P)-binding Rossmann-fold domains"/>
    <property type="match status" value="1"/>
</dbReference>
<name>A0A7W5VAJ8_9ACTN</name>
<organism evidence="1 2">
    <name type="scientific">Nonomuraea dietziae</name>
    <dbReference type="NCBI Taxonomy" id="65515"/>
    <lineage>
        <taxon>Bacteria</taxon>
        <taxon>Bacillati</taxon>
        <taxon>Actinomycetota</taxon>
        <taxon>Actinomycetes</taxon>
        <taxon>Streptosporangiales</taxon>
        <taxon>Streptosporangiaceae</taxon>
        <taxon>Nonomuraea</taxon>
    </lineage>
</organism>
<accession>A0A7W5VAJ8</accession>
<dbReference type="InterPro" id="IPR036291">
    <property type="entry name" value="NAD(P)-bd_dom_sf"/>
</dbReference>
<dbReference type="RefSeq" id="WP_221241166.1">
    <property type="nucleotide sequence ID" value="NZ_JACIBV010000001.1"/>
</dbReference>
<dbReference type="EMBL" id="JACIBV010000001">
    <property type="protein sequence ID" value="MBB3728149.1"/>
    <property type="molecule type" value="Genomic_DNA"/>
</dbReference>
<evidence type="ECO:0000313" key="1">
    <source>
        <dbReference type="EMBL" id="MBB3728149.1"/>
    </source>
</evidence>
<proteinExistence type="predicted"/>